<sequence>MKKSAILGLVAALFVGHSAMAQSNQEISYVEDPSQGYLFNSFSNNWFVSVEGGMNYYFRNHNSERSFLDRFSPNAGIWVGKWFSPIVGLRAGGNFTQVKGLSKDGGVGYYGTFEDFDKYKRNEFGINLDAMLNLTNWWCGYRPGRVYNAIVYGGAGLNWQYVPDFDSNGNRDGWKNGSNKNLTAHVGLINNFALNKHLSLYLDVRAALMTDDLRYAGSLSAYQQKQYMDLQAYLGLTYNFNKTTWSAPVVPVCPEPTNCDAVEARLQAANARISDLERQLRDCLNRPVEKVEAKEGPLCTIYYTIGKSNISRVDNKVLGAVAEIMKQNPEQKYTVTGWADNYTGSDQVNERLRNARAKGVERVLLRNGVNASQLNVTVNNGNLNDMGEKFVSLDRAVTIEADK</sequence>
<comment type="caution">
    <text evidence="4">The sequence shown here is derived from an EMBL/GenBank/DDBJ whole genome shotgun (WGS) entry which is preliminary data.</text>
</comment>
<dbReference type="EMBL" id="PUEC01000003">
    <property type="protein sequence ID" value="PWB03897.1"/>
    <property type="molecule type" value="Genomic_DNA"/>
</dbReference>
<name>A0A2V1ILQ4_9BACT</name>
<dbReference type="SUPFAM" id="SSF103088">
    <property type="entry name" value="OmpA-like"/>
    <property type="match status" value="1"/>
</dbReference>
<keyword evidence="2" id="KW-0732">Signal</keyword>
<dbReference type="Proteomes" id="UP000244905">
    <property type="component" value="Unassembled WGS sequence"/>
</dbReference>
<evidence type="ECO:0000259" key="3">
    <source>
        <dbReference type="Pfam" id="PF00691"/>
    </source>
</evidence>
<dbReference type="InterPro" id="IPR036737">
    <property type="entry name" value="OmpA-like_sf"/>
</dbReference>
<dbReference type="InterPro" id="IPR006665">
    <property type="entry name" value="OmpA-like"/>
</dbReference>
<gene>
    <name evidence="4" type="ORF">C5O23_01770</name>
</gene>
<accession>A0A2V1ILQ4</accession>
<feature type="signal peptide" evidence="2">
    <location>
        <begin position="1"/>
        <end position="21"/>
    </location>
</feature>
<dbReference type="GeneID" id="82525077"/>
<protein>
    <recommendedName>
        <fullName evidence="3">OmpA-like domain-containing protein</fullName>
    </recommendedName>
</protein>
<dbReference type="AlphaFoldDB" id="A0A2V1ILQ4"/>
<evidence type="ECO:0000313" key="5">
    <source>
        <dbReference type="Proteomes" id="UP000244905"/>
    </source>
</evidence>
<reference evidence="5" key="1">
    <citation type="submission" date="2018-02" db="EMBL/GenBank/DDBJ databases">
        <authorList>
            <person name="Clavel T."/>
            <person name="Strowig T."/>
        </authorList>
    </citation>
    <scope>NUCLEOTIDE SEQUENCE [LARGE SCALE GENOMIC DNA]</scope>
    <source>
        <strain evidence="5">DSM 103720</strain>
    </source>
</reference>
<dbReference type="RefSeq" id="WP_107031241.1">
    <property type="nucleotide sequence ID" value="NZ_CAPDHO010000001.1"/>
</dbReference>
<dbReference type="Gene3D" id="3.30.1330.60">
    <property type="entry name" value="OmpA-like domain"/>
    <property type="match status" value="1"/>
</dbReference>
<evidence type="ECO:0000256" key="1">
    <source>
        <dbReference type="SAM" id="Coils"/>
    </source>
</evidence>
<feature type="chain" id="PRO_5016101798" description="OmpA-like domain-containing protein" evidence="2">
    <location>
        <begin position="22"/>
        <end position="403"/>
    </location>
</feature>
<proteinExistence type="predicted"/>
<evidence type="ECO:0000313" key="4">
    <source>
        <dbReference type="EMBL" id="PWB03897.1"/>
    </source>
</evidence>
<dbReference type="Pfam" id="PF00691">
    <property type="entry name" value="OmpA"/>
    <property type="match status" value="1"/>
</dbReference>
<keyword evidence="5" id="KW-1185">Reference proteome</keyword>
<feature type="domain" description="OmpA-like" evidence="3">
    <location>
        <begin position="302"/>
        <end position="381"/>
    </location>
</feature>
<feature type="coiled-coil region" evidence="1">
    <location>
        <begin position="259"/>
        <end position="286"/>
    </location>
</feature>
<organism evidence="4 5">
    <name type="scientific">Duncaniella muris</name>
    <dbReference type="NCBI Taxonomy" id="2094150"/>
    <lineage>
        <taxon>Bacteria</taxon>
        <taxon>Pseudomonadati</taxon>
        <taxon>Bacteroidota</taxon>
        <taxon>Bacteroidia</taxon>
        <taxon>Bacteroidales</taxon>
        <taxon>Muribaculaceae</taxon>
        <taxon>Duncaniella</taxon>
    </lineage>
</organism>
<evidence type="ECO:0000256" key="2">
    <source>
        <dbReference type="SAM" id="SignalP"/>
    </source>
</evidence>
<keyword evidence="1" id="KW-0175">Coiled coil</keyword>